<dbReference type="Gene3D" id="1.10.530.10">
    <property type="match status" value="1"/>
</dbReference>
<dbReference type="InterPro" id="IPR008939">
    <property type="entry name" value="Lytic_TGlycosylase_superhlx_U"/>
</dbReference>
<dbReference type="Pfam" id="PF14718">
    <property type="entry name" value="SLT_L"/>
    <property type="match status" value="1"/>
</dbReference>
<sequence length="656" mass="76859">MDCHTGKNALFLSITLLFCLVSHISVAKTLSLDEQRALYRAGKIAIAKHDESETRRIIANIGDYPLAPYLEYLWLSDRLRQARNSEVDDFLTRHKDSSLARRLRYRWLETLRSGNRPEAFLKYYQPESATTAQQCYYQLTRIRGDGGDNAITDAIQLWNVGKSQPKGCDRLFELLIKNNQITEEIAWQRYTAAVLNHQYQLARYLQRFFISDKFQQLARNFYQVDRAPKTIGNYQLFQHQGKFLENEEIHAIVIHGLTHLARQDAVIALKHWNRYQQIHTFTDEQKTEVISDLVKGLYSQEHKKVADGYLLENLSLVEPELLEWRARKAMRESNWDQLHEWIARMPESLKEEDRWLYWRARSSELAQGSILSTDNDSAYQVLSRGRSFYGFMASEWLGIDYEMAFRQSPVTSEDMERLSKLPGLQRTRELIFHEDYISARREWYHTSRNFNQQQWITAAHIASQWQWHNGAITSFINAGFWDDINLRFPLAFRDVFYNHAKATGVPVYLLFAVARQESALAQDAQSPAGARGLMQLMPATAKQTARKNSIRYRGTRDLLEPEINITLGSRYYREMLDRFDNNRILATAAYNAGPHRVTRWLEDTQGKLPFDAWIETIPFRETRNYVQNVLAFSMVYAHHLDSDDRILSEQEKQRQL</sequence>
<dbReference type="Gene3D" id="1.25.20.10">
    <property type="entry name" value="Bacterial muramidases"/>
    <property type="match status" value="1"/>
</dbReference>
<evidence type="ECO:0000259" key="3">
    <source>
        <dbReference type="Pfam" id="PF01464"/>
    </source>
</evidence>
<dbReference type="PANTHER" id="PTHR37423">
    <property type="entry name" value="SOLUBLE LYTIC MUREIN TRANSGLYCOSYLASE-RELATED"/>
    <property type="match status" value="1"/>
</dbReference>
<evidence type="ECO:0000313" key="5">
    <source>
        <dbReference type="EMBL" id="MDP1521216.1"/>
    </source>
</evidence>
<keyword evidence="2" id="KW-0732">Signal</keyword>
<evidence type="ECO:0000256" key="2">
    <source>
        <dbReference type="ARBA" id="ARBA00022729"/>
    </source>
</evidence>
<keyword evidence="6" id="KW-1185">Reference proteome</keyword>
<feature type="domain" description="Lytic transglycosylase superhelical linker" evidence="4">
    <location>
        <begin position="418"/>
        <end position="484"/>
    </location>
</feature>
<dbReference type="GO" id="GO:0004553">
    <property type="term" value="F:hydrolase activity, hydrolyzing O-glycosyl compounds"/>
    <property type="evidence" value="ECO:0007669"/>
    <property type="project" value="InterPro"/>
</dbReference>
<dbReference type="InterPro" id="IPR023346">
    <property type="entry name" value="Lysozyme-like_dom_sf"/>
</dbReference>
<reference evidence="5" key="1">
    <citation type="journal article" date="2010" name="Int. J. Syst. Evol. Microbiol.">
        <title>Porticoccus litoralis gen. nov., sp. nov., a gammaproteobacterium isolated from the Yellow Sea.</title>
        <authorList>
            <person name="Oh H.M."/>
            <person name="Kim H."/>
            <person name="Kim K.M."/>
            <person name="Min G.S."/>
            <person name="Cho J.C."/>
        </authorList>
    </citation>
    <scope>NUCLEOTIDE SEQUENCE</scope>
    <source>
        <strain evidence="5">DSM 25064</strain>
    </source>
</reference>
<dbReference type="Gene3D" id="1.10.1240.20">
    <property type="entry name" value="Lytic transglycosylase, superhelical linker domain"/>
    <property type="match status" value="1"/>
</dbReference>
<dbReference type="Pfam" id="PF01464">
    <property type="entry name" value="SLT"/>
    <property type="match status" value="1"/>
</dbReference>
<dbReference type="CDD" id="cd13401">
    <property type="entry name" value="Slt70-like"/>
    <property type="match status" value="1"/>
</dbReference>
<dbReference type="AlphaFoldDB" id="A0AAW8B747"/>
<evidence type="ECO:0000259" key="4">
    <source>
        <dbReference type="Pfam" id="PF14718"/>
    </source>
</evidence>
<dbReference type="SUPFAM" id="SSF53955">
    <property type="entry name" value="Lysozyme-like"/>
    <property type="match status" value="1"/>
</dbReference>
<dbReference type="PANTHER" id="PTHR37423:SF5">
    <property type="entry name" value="SOLUBLE LYTIC MUREIN TRANSGLYCOSYLASE"/>
    <property type="match status" value="1"/>
</dbReference>
<dbReference type="SUPFAM" id="SSF48435">
    <property type="entry name" value="Bacterial muramidases"/>
    <property type="match status" value="1"/>
</dbReference>
<accession>A0AAW8B747</accession>
<reference evidence="5" key="2">
    <citation type="submission" date="2023-08" db="EMBL/GenBank/DDBJ databases">
        <authorList>
            <person name="Luo J."/>
        </authorList>
    </citation>
    <scope>NUCLEOTIDE SEQUENCE</scope>
    <source>
        <strain evidence="5">DSM 25064</strain>
    </source>
</reference>
<dbReference type="EMBL" id="JAUUUU010000005">
    <property type="protein sequence ID" value="MDP1521216.1"/>
    <property type="molecule type" value="Genomic_DNA"/>
</dbReference>
<dbReference type="InterPro" id="IPR037061">
    <property type="entry name" value="Lytic_TGlycoase_superhlx_L_sf"/>
</dbReference>
<dbReference type="GO" id="GO:0042597">
    <property type="term" value="C:periplasmic space"/>
    <property type="evidence" value="ECO:0007669"/>
    <property type="project" value="InterPro"/>
</dbReference>
<comment type="similarity">
    <text evidence="1">Belongs to the transglycosylase Slt family.</text>
</comment>
<name>A0AAW8B747_9GAMM</name>
<gene>
    <name evidence="5" type="ORF">Q8A57_09570</name>
</gene>
<feature type="domain" description="Transglycosylase SLT" evidence="3">
    <location>
        <begin position="498"/>
        <end position="607"/>
    </location>
</feature>
<organism evidence="5 6">
    <name type="scientific">Porticoccus litoralis</name>
    <dbReference type="NCBI Taxonomy" id="434086"/>
    <lineage>
        <taxon>Bacteria</taxon>
        <taxon>Pseudomonadati</taxon>
        <taxon>Pseudomonadota</taxon>
        <taxon>Gammaproteobacteria</taxon>
        <taxon>Cellvibrionales</taxon>
        <taxon>Porticoccaceae</taxon>
        <taxon>Porticoccus</taxon>
    </lineage>
</organism>
<protein>
    <submittedName>
        <fullName evidence="5">Transglycosylase SLT domain-containing protein</fullName>
    </submittedName>
</protein>
<dbReference type="InterPro" id="IPR012289">
    <property type="entry name" value="Lytic_TGlycosylase_superhlx_L"/>
</dbReference>
<proteinExistence type="inferred from homology"/>
<comment type="caution">
    <text evidence="5">The sequence shown here is derived from an EMBL/GenBank/DDBJ whole genome shotgun (WGS) entry which is preliminary data.</text>
</comment>
<dbReference type="InterPro" id="IPR008258">
    <property type="entry name" value="Transglycosylase_SLT_dom_1"/>
</dbReference>
<dbReference type="RefSeq" id="WP_305170880.1">
    <property type="nucleotide sequence ID" value="NZ_JAUUUU010000005.1"/>
</dbReference>
<evidence type="ECO:0000313" key="6">
    <source>
        <dbReference type="Proteomes" id="UP001178354"/>
    </source>
</evidence>
<evidence type="ECO:0000256" key="1">
    <source>
        <dbReference type="ARBA" id="ARBA00007734"/>
    </source>
</evidence>
<dbReference type="Proteomes" id="UP001178354">
    <property type="component" value="Unassembled WGS sequence"/>
</dbReference>